<keyword evidence="2" id="KW-0813">Transport</keyword>
<accession>A0A7X2P8Q5</accession>
<dbReference type="InterPro" id="IPR052031">
    <property type="entry name" value="Membrane_Transporter-Flippase"/>
</dbReference>
<dbReference type="CDD" id="cd13138">
    <property type="entry name" value="MATE_yoeA_like"/>
    <property type="match status" value="1"/>
</dbReference>
<feature type="transmembrane region" description="Helical" evidence="7">
    <location>
        <begin position="188"/>
        <end position="210"/>
    </location>
</feature>
<name>A0A7X2P8Q5_9FIRM</name>
<dbReference type="AlphaFoldDB" id="A0A7X2P8Q5"/>
<keyword evidence="4 7" id="KW-0812">Transmembrane</keyword>
<dbReference type="Pfam" id="PF01554">
    <property type="entry name" value="MatE"/>
    <property type="match status" value="2"/>
</dbReference>
<evidence type="ECO:0000256" key="1">
    <source>
        <dbReference type="ARBA" id="ARBA00004651"/>
    </source>
</evidence>
<keyword evidence="6 7" id="KW-0472">Membrane</keyword>
<evidence type="ECO:0000256" key="4">
    <source>
        <dbReference type="ARBA" id="ARBA00022692"/>
    </source>
</evidence>
<comment type="subcellular location">
    <subcellularLocation>
        <location evidence="1">Cell membrane</location>
        <topology evidence="1">Multi-pass membrane protein</topology>
    </subcellularLocation>
</comment>
<organism evidence="8 9">
    <name type="scientific">Bilifractor porci</name>
    <dbReference type="NCBI Taxonomy" id="2606636"/>
    <lineage>
        <taxon>Bacteria</taxon>
        <taxon>Bacillati</taxon>
        <taxon>Bacillota</taxon>
        <taxon>Clostridia</taxon>
        <taxon>Lachnospirales</taxon>
        <taxon>Lachnospiraceae</taxon>
        <taxon>Bilifractor</taxon>
    </lineage>
</organism>
<evidence type="ECO:0000256" key="3">
    <source>
        <dbReference type="ARBA" id="ARBA00022475"/>
    </source>
</evidence>
<dbReference type="PANTHER" id="PTHR43549:SF3">
    <property type="entry name" value="MULTIDRUG RESISTANCE PROTEIN YPNP-RELATED"/>
    <property type="match status" value="1"/>
</dbReference>
<comment type="caution">
    <text evidence="8">The sequence shown here is derived from an EMBL/GenBank/DDBJ whole genome shotgun (WGS) entry which is preliminary data.</text>
</comment>
<evidence type="ECO:0000313" key="9">
    <source>
        <dbReference type="Proteomes" id="UP000466864"/>
    </source>
</evidence>
<evidence type="ECO:0000256" key="7">
    <source>
        <dbReference type="SAM" id="Phobius"/>
    </source>
</evidence>
<reference evidence="8 9" key="1">
    <citation type="submission" date="2019-08" db="EMBL/GenBank/DDBJ databases">
        <title>In-depth cultivation of the pig gut microbiome towards novel bacterial diversity and tailored functional studies.</title>
        <authorList>
            <person name="Wylensek D."/>
            <person name="Hitch T.C.A."/>
            <person name="Clavel T."/>
        </authorList>
    </citation>
    <scope>NUCLEOTIDE SEQUENCE [LARGE SCALE GENOMIC DNA]</scope>
    <source>
        <strain evidence="8 9">Oil+RF-744-WCA-WT-13</strain>
    </source>
</reference>
<evidence type="ECO:0000256" key="5">
    <source>
        <dbReference type="ARBA" id="ARBA00022989"/>
    </source>
</evidence>
<protein>
    <submittedName>
        <fullName evidence="8">MATE family efflux transporter</fullName>
    </submittedName>
</protein>
<feature type="transmembrane region" description="Helical" evidence="7">
    <location>
        <begin position="377"/>
        <end position="399"/>
    </location>
</feature>
<feature type="transmembrane region" description="Helical" evidence="7">
    <location>
        <begin position="123"/>
        <end position="146"/>
    </location>
</feature>
<evidence type="ECO:0000256" key="6">
    <source>
        <dbReference type="ARBA" id="ARBA00023136"/>
    </source>
</evidence>
<feature type="transmembrane region" description="Helical" evidence="7">
    <location>
        <begin position="231"/>
        <end position="257"/>
    </location>
</feature>
<dbReference type="GO" id="GO:0005886">
    <property type="term" value="C:plasma membrane"/>
    <property type="evidence" value="ECO:0007669"/>
    <property type="project" value="UniProtKB-SubCell"/>
</dbReference>
<dbReference type="EMBL" id="VUMV01000003">
    <property type="protein sequence ID" value="MST81861.1"/>
    <property type="molecule type" value="Genomic_DNA"/>
</dbReference>
<dbReference type="InterPro" id="IPR048279">
    <property type="entry name" value="MdtK-like"/>
</dbReference>
<dbReference type="Proteomes" id="UP000466864">
    <property type="component" value="Unassembled WGS sequence"/>
</dbReference>
<feature type="transmembrane region" description="Helical" evidence="7">
    <location>
        <begin position="309"/>
        <end position="329"/>
    </location>
</feature>
<gene>
    <name evidence="8" type="ORF">FYJ60_05975</name>
</gene>
<keyword evidence="5 7" id="KW-1133">Transmembrane helix</keyword>
<proteinExistence type="predicted"/>
<keyword evidence="3" id="KW-1003">Cell membrane</keyword>
<evidence type="ECO:0000313" key="8">
    <source>
        <dbReference type="EMBL" id="MST81861.1"/>
    </source>
</evidence>
<feature type="transmembrane region" description="Helical" evidence="7">
    <location>
        <begin position="411"/>
        <end position="432"/>
    </location>
</feature>
<feature type="transmembrane region" description="Helical" evidence="7">
    <location>
        <begin position="277"/>
        <end position="297"/>
    </location>
</feature>
<feature type="transmembrane region" description="Helical" evidence="7">
    <location>
        <begin position="158"/>
        <end position="182"/>
    </location>
</feature>
<dbReference type="InterPro" id="IPR002528">
    <property type="entry name" value="MATE_fam"/>
</dbReference>
<feature type="transmembrane region" description="Helical" evidence="7">
    <location>
        <begin position="53"/>
        <end position="75"/>
    </location>
</feature>
<dbReference type="GO" id="GO:0015297">
    <property type="term" value="F:antiporter activity"/>
    <property type="evidence" value="ECO:0007669"/>
    <property type="project" value="InterPro"/>
</dbReference>
<dbReference type="PANTHER" id="PTHR43549">
    <property type="entry name" value="MULTIDRUG RESISTANCE PROTEIN YPNP-RELATED"/>
    <property type="match status" value="1"/>
</dbReference>
<dbReference type="PIRSF" id="PIRSF006603">
    <property type="entry name" value="DinF"/>
    <property type="match status" value="1"/>
</dbReference>
<dbReference type="NCBIfam" id="TIGR00797">
    <property type="entry name" value="matE"/>
    <property type="match status" value="1"/>
</dbReference>
<evidence type="ECO:0000256" key="2">
    <source>
        <dbReference type="ARBA" id="ARBA00022448"/>
    </source>
</evidence>
<keyword evidence="9" id="KW-1185">Reference proteome</keyword>
<feature type="transmembrane region" description="Helical" evidence="7">
    <location>
        <begin position="87"/>
        <end position="103"/>
    </location>
</feature>
<sequence>MLNGPLAGKIFLFSLPLALTSILQQLFNSADLAVVGRFSSSTALAAVGDNSAPINLIVSLFVGLSLGVNVVIGMLIGQGKKEKIREAVSTIYLVAILSGLILLPTGELVARPLLSAMGTPEDVMGLALLYLRIYFFATPFIMIYNFGSAILRARGDSARPLIALAVSGVINIGLNLFFVIGFHMSVDGVAYATVISNIISSVLVTVFLIREKGEFHLSLRHLKIHREYLSTLFRIGIPAGLQGMVFSLSNVVIQWAINSFGSSAIAGSTAGQNFEFMAYFIVNAFSQAAVTFTAQNYGAGKYDRCRRVYVLSMLLGEALTFALSMAFWFGKDILLQLFTTDPEVISFAVVRMFWVSNLEIGTGTYEIPGGCLRGMGISMAPTLVVIFGSCVFRLIYIATFFASHHTFTTLLMAYPISWAITGISVQLMYFIMRRKKLA</sequence>
<dbReference type="GO" id="GO:0042910">
    <property type="term" value="F:xenobiotic transmembrane transporter activity"/>
    <property type="evidence" value="ECO:0007669"/>
    <property type="project" value="InterPro"/>
</dbReference>